<reference evidence="1" key="1">
    <citation type="journal article" date="2014" name="Front. Microbiol.">
        <title>High frequency of phylogenetically diverse reductive dehalogenase-homologous genes in deep subseafloor sedimentary metagenomes.</title>
        <authorList>
            <person name="Kawai M."/>
            <person name="Futagami T."/>
            <person name="Toyoda A."/>
            <person name="Takaki Y."/>
            <person name="Nishi S."/>
            <person name="Hori S."/>
            <person name="Arai W."/>
            <person name="Tsubouchi T."/>
            <person name="Morono Y."/>
            <person name="Uchiyama I."/>
            <person name="Ito T."/>
            <person name="Fujiyama A."/>
            <person name="Inagaki F."/>
            <person name="Takami H."/>
        </authorList>
    </citation>
    <scope>NUCLEOTIDE SEQUENCE</scope>
    <source>
        <strain evidence="1">Expedition CK06-06</strain>
    </source>
</reference>
<dbReference type="AlphaFoldDB" id="X0Y4T7"/>
<dbReference type="EMBL" id="BARS01054671">
    <property type="protein sequence ID" value="GAG50780.1"/>
    <property type="molecule type" value="Genomic_DNA"/>
</dbReference>
<proteinExistence type="predicted"/>
<name>X0Y4T7_9ZZZZ</name>
<organism evidence="1">
    <name type="scientific">marine sediment metagenome</name>
    <dbReference type="NCBI Taxonomy" id="412755"/>
    <lineage>
        <taxon>unclassified sequences</taxon>
        <taxon>metagenomes</taxon>
        <taxon>ecological metagenomes</taxon>
    </lineage>
</organism>
<feature type="non-terminal residue" evidence="1">
    <location>
        <position position="1"/>
    </location>
</feature>
<sequence>VARKGNAEALRENGAHVVVSDLAEIVGPEA</sequence>
<protein>
    <submittedName>
        <fullName evidence="1">Uncharacterized protein</fullName>
    </submittedName>
</protein>
<evidence type="ECO:0000313" key="1">
    <source>
        <dbReference type="EMBL" id="GAG50780.1"/>
    </source>
</evidence>
<accession>X0Y4T7</accession>
<gene>
    <name evidence="1" type="ORF">S01H1_80885</name>
</gene>
<comment type="caution">
    <text evidence="1">The sequence shown here is derived from an EMBL/GenBank/DDBJ whole genome shotgun (WGS) entry which is preliminary data.</text>
</comment>